<dbReference type="NCBIfam" id="TIGR02438">
    <property type="entry name" value="catachol_actin"/>
    <property type="match status" value="1"/>
</dbReference>
<dbReference type="EC" id="1.13.11.1" evidence="10"/>
<dbReference type="Proteomes" id="UP000526734">
    <property type="component" value="Unassembled WGS sequence"/>
</dbReference>
<evidence type="ECO:0000259" key="9">
    <source>
        <dbReference type="Pfam" id="PF04444"/>
    </source>
</evidence>
<accession>A0A7W3ZCV4</accession>
<comment type="caution">
    <text evidence="10">The sequence shown here is derived from an EMBL/GenBank/DDBJ whole genome shotgun (WGS) entry which is preliminary data.</text>
</comment>
<gene>
    <name evidence="10" type="primary">catA</name>
    <name evidence="10" type="ORF">H4281_24590</name>
</gene>
<dbReference type="SUPFAM" id="SSF49482">
    <property type="entry name" value="Aromatic compound dioxygenase"/>
    <property type="match status" value="1"/>
</dbReference>
<keyword evidence="3" id="KW-0479">Metal-binding</keyword>
<dbReference type="PANTHER" id="PTHR33711">
    <property type="entry name" value="DIOXYGENASE, PUTATIVE (AFU_ORTHOLOGUE AFUA_2G02910)-RELATED"/>
    <property type="match status" value="1"/>
</dbReference>
<comment type="similarity">
    <text evidence="2">Belongs to the intradiol ring-cleavage dioxygenase family.</text>
</comment>
<evidence type="ECO:0000259" key="8">
    <source>
        <dbReference type="Pfam" id="PF00775"/>
    </source>
</evidence>
<reference evidence="10 11" key="1">
    <citation type="submission" date="2020-08" db="EMBL/GenBank/DDBJ databases">
        <title>Amycolatopsis sp. nov. DR6-1 isolated from Dendrobium heterocarpum.</title>
        <authorList>
            <person name="Tedsree N."/>
            <person name="Kuncharoen N."/>
            <person name="Likhitwitayawuid K."/>
            <person name="Tanasupawat S."/>
        </authorList>
    </citation>
    <scope>NUCLEOTIDE SEQUENCE [LARGE SCALE GENOMIC DNA]</scope>
    <source>
        <strain evidence="10 11">DR6-1</strain>
    </source>
</reference>
<organism evidence="10 11">
    <name type="scientific">Amycolatopsis dendrobii</name>
    <dbReference type="NCBI Taxonomy" id="2760662"/>
    <lineage>
        <taxon>Bacteria</taxon>
        <taxon>Bacillati</taxon>
        <taxon>Actinomycetota</taxon>
        <taxon>Actinomycetes</taxon>
        <taxon>Pseudonocardiales</taxon>
        <taxon>Pseudonocardiaceae</taxon>
        <taxon>Amycolatopsis</taxon>
    </lineage>
</organism>
<name>A0A7W3ZCV4_9PSEU</name>
<dbReference type="Pfam" id="PF04444">
    <property type="entry name" value="Dioxygenase_N"/>
    <property type="match status" value="1"/>
</dbReference>
<dbReference type="AlphaFoldDB" id="A0A7W3ZCV4"/>
<feature type="domain" description="Catechol dioxygenase N-terminal" evidence="9">
    <location>
        <begin position="34"/>
        <end position="100"/>
    </location>
</feature>
<feature type="domain" description="Intradiol ring-cleavage dioxygenases" evidence="8">
    <location>
        <begin position="104"/>
        <end position="279"/>
    </location>
</feature>
<dbReference type="Gene3D" id="2.60.130.10">
    <property type="entry name" value="Aromatic compound dioxygenase"/>
    <property type="match status" value="1"/>
</dbReference>
<protein>
    <submittedName>
        <fullName evidence="10">Catechol 1,2-dioxygenase</fullName>
        <ecNumber evidence="10">1.13.11.1</ecNumber>
    </submittedName>
</protein>
<evidence type="ECO:0000256" key="5">
    <source>
        <dbReference type="ARBA" id="ARBA00023002"/>
    </source>
</evidence>
<evidence type="ECO:0000256" key="1">
    <source>
        <dbReference type="ARBA" id="ARBA00001965"/>
    </source>
</evidence>
<dbReference type="Pfam" id="PF00775">
    <property type="entry name" value="Dioxygenase_C"/>
    <property type="match status" value="1"/>
</dbReference>
<dbReference type="GO" id="GO:0009712">
    <property type="term" value="P:catechol-containing compound metabolic process"/>
    <property type="evidence" value="ECO:0007669"/>
    <property type="project" value="InterPro"/>
</dbReference>
<dbReference type="GO" id="GO:0008199">
    <property type="term" value="F:ferric iron binding"/>
    <property type="evidence" value="ECO:0007669"/>
    <property type="project" value="InterPro"/>
</dbReference>
<keyword evidence="6" id="KW-0408">Iron</keyword>
<evidence type="ECO:0000256" key="2">
    <source>
        <dbReference type="ARBA" id="ARBA00007825"/>
    </source>
</evidence>
<dbReference type="InterPro" id="IPR012800">
    <property type="entry name" value="Cchol_dOase_actb"/>
</dbReference>
<dbReference type="Gene3D" id="6.10.10.40">
    <property type="entry name" value="Catechol 1,2-dioxygenase multimerisation domain-like"/>
    <property type="match status" value="1"/>
</dbReference>
<evidence type="ECO:0000256" key="7">
    <source>
        <dbReference type="SAM" id="MobiDB-lite"/>
    </source>
</evidence>
<proteinExistence type="inferred from homology"/>
<sequence length="281" mass="30486">MTATHSPTAAASGANATERFKSDKLAGVAGTPKERVSLLAREVLEAVHATIRKHKVTYEEYNALKSWLISVGEDGEWPLFLDVWVEHVVEDVATEHRKGNKGTIEGPYYVPDAPEQGARGSVPSRENEPGTPLTWTGQVTSTTGAALGGAKVELWHADADGLYSQFAPDIPEWNLRGTFTTDDEGRFEIHTVRPAPYQIPTDGACGKLIAAAGWHAWRPAHLHVKVSAPGHELLTAQLYFPGDEHNDDDIASAVKPELLLDPKPAANGETIEYNFVLDPAL</sequence>
<comment type="cofactor">
    <cofactor evidence="1">
        <name>Fe(3+)</name>
        <dbReference type="ChEBI" id="CHEBI:29034"/>
    </cofactor>
</comment>
<evidence type="ECO:0000256" key="3">
    <source>
        <dbReference type="ARBA" id="ARBA00022723"/>
    </source>
</evidence>
<keyword evidence="4 10" id="KW-0223">Dioxygenase</keyword>
<dbReference type="InterPro" id="IPR000627">
    <property type="entry name" value="Intradiol_dOase_C"/>
</dbReference>
<evidence type="ECO:0000313" key="10">
    <source>
        <dbReference type="EMBL" id="MBB1156342.1"/>
    </source>
</evidence>
<dbReference type="InterPro" id="IPR015889">
    <property type="entry name" value="Intradiol_dOase_core"/>
</dbReference>
<dbReference type="RefSeq" id="WP_182893289.1">
    <property type="nucleotide sequence ID" value="NZ_JACGZW010000008.1"/>
</dbReference>
<keyword evidence="11" id="KW-1185">Reference proteome</keyword>
<dbReference type="InterPro" id="IPR007535">
    <property type="entry name" value="Catechol_dOase_N"/>
</dbReference>
<evidence type="ECO:0000313" key="11">
    <source>
        <dbReference type="Proteomes" id="UP000526734"/>
    </source>
</evidence>
<dbReference type="GO" id="GO:0018576">
    <property type="term" value="F:catechol 1,2-dioxygenase activity"/>
    <property type="evidence" value="ECO:0007669"/>
    <property type="project" value="UniProtKB-EC"/>
</dbReference>
<dbReference type="InterPro" id="IPR050770">
    <property type="entry name" value="Intradiol_RC_Dioxygenase"/>
</dbReference>
<dbReference type="EMBL" id="JACGZW010000008">
    <property type="protein sequence ID" value="MBB1156342.1"/>
    <property type="molecule type" value="Genomic_DNA"/>
</dbReference>
<dbReference type="InterPro" id="IPR043029">
    <property type="entry name" value="1_2-CTD_multi_dom"/>
</dbReference>
<evidence type="ECO:0000256" key="4">
    <source>
        <dbReference type="ARBA" id="ARBA00022964"/>
    </source>
</evidence>
<keyword evidence="5 10" id="KW-0560">Oxidoreductase</keyword>
<dbReference type="PANTHER" id="PTHR33711:SF7">
    <property type="entry name" value="INTRADIOL RING-CLEAVAGE DIOXYGENASES DOMAIN-CONTAINING PROTEIN-RELATED"/>
    <property type="match status" value="1"/>
</dbReference>
<feature type="region of interest" description="Disordered" evidence="7">
    <location>
        <begin position="100"/>
        <end position="138"/>
    </location>
</feature>
<evidence type="ECO:0000256" key="6">
    <source>
        <dbReference type="ARBA" id="ARBA00023004"/>
    </source>
</evidence>